<dbReference type="Proteomes" id="UP000793456">
    <property type="component" value="Chromosome IX"/>
</dbReference>
<evidence type="ECO:0000313" key="2">
    <source>
        <dbReference type="Proteomes" id="UP000793456"/>
    </source>
</evidence>
<organism evidence="1 2">
    <name type="scientific">Larimichthys crocea</name>
    <name type="common">Large yellow croaker</name>
    <name type="synonym">Pseudosciaena crocea</name>
    <dbReference type="NCBI Taxonomy" id="215358"/>
    <lineage>
        <taxon>Eukaryota</taxon>
        <taxon>Metazoa</taxon>
        <taxon>Chordata</taxon>
        <taxon>Craniata</taxon>
        <taxon>Vertebrata</taxon>
        <taxon>Euteleostomi</taxon>
        <taxon>Actinopterygii</taxon>
        <taxon>Neopterygii</taxon>
        <taxon>Teleostei</taxon>
        <taxon>Neoteleostei</taxon>
        <taxon>Acanthomorphata</taxon>
        <taxon>Eupercaria</taxon>
        <taxon>Sciaenidae</taxon>
        <taxon>Larimichthys</taxon>
    </lineage>
</organism>
<comment type="caution">
    <text evidence="1">The sequence shown here is derived from an EMBL/GenBank/DDBJ whole genome shotgun (WGS) entry which is preliminary data.</text>
</comment>
<name>A0ACD3R7D5_LARCR</name>
<gene>
    <name evidence="1" type="ORF">E3U43_021684</name>
</gene>
<sequence length="118" mass="12889">MFESVHFSAVLKNHMTSPDPAPLQSPHLLTTTITSPPSFTRHSGICGPHRERAVMSTRDHATEDLHHHSEGGGLLKSNFLCPAAPTSCLYITLPSASVHLRPNVFTLSSPTPPFFYNT</sequence>
<evidence type="ECO:0000313" key="1">
    <source>
        <dbReference type="EMBL" id="TMS15222.1"/>
    </source>
</evidence>
<reference evidence="1" key="1">
    <citation type="submission" date="2018-11" db="EMBL/GenBank/DDBJ databases">
        <title>The sequence and de novo assembly of Larimichthys crocea genome using PacBio and Hi-C technologies.</title>
        <authorList>
            <person name="Xu P."/>
            <person name="Chen B."/>
            <person name="Zhou Z."/>
            <person name="Ke Q."/>
            <person name="Wu Y."/>
            <person name="Bai H."/>
            <person name="Pu F."/>
        </authorList>
    </citation>
    <scope>NUCLEOTIDE SEQUENCE</scope>
    <source>
        <tissue evidence="1">Muscle</tissue>
    </source>
</reference>
<accession>A0ACD3R7D5</accession>
<dbReference type="EMBL" id="CM011682">
    <property type="protein sequence ID" value="TMS15222.1"/>
    <property type="molecule type" value="Genomic_DNA"/>
</dbReference>
<protein>
    <submittedName>
        <fullName evidence="1">Uncharacterized protein</fullName>
    </submittedName>
</protein>
<proteinExistence type="predicted"/>
<keyword evidence="2" id="KW-1185">Reference proteome</keyword>